<evidence type="ECO:0000313" key="2">
    <source>
        <dbReference type="EMBL" id="MFC5986499.1"/>
    </source>
</evidence>
<evidence type="ECO:0000256" key="1">
    <source>
        <dbReference type="SAM" id="Phobius"/>
    </source>
</evidence>
<keyword evidence="1" id="KW-0472">Membrane</keyword>
<dbReference type="EMBL" id="JBHSQV010000107">
    <property type="protein sequence ID" value="MFC5986499.1"/>
    <property type="molecule type" value="Genomic_DNA"/>
</dbReference>
<feature type="transmembrane region" description="Helical" evidence="1">
    <location>
        <begin position="97"/>
        <end position="116"/>
    </location>
</feature>
<sequence>MSLEWIVITLMWCVGVISVVVCPKQHLRKLLFTMLLCQALTWVTTLIHVYYGLLSFPVREFPKATDLLVTTEYFFYPLICGYYVVYEPSRHVGARMAYLALWVTGLTTIDIVIERYTDLIEYIHYSWYWTWIVFFGLFAITNISCQQFFKSRALFRGEKEVTE</sequence>
<dbReference type="InterPro" id="IPR048147">
    <property type="entry name" value="CBO0543-like"/>
</dbReference>
<feature type="transmembrane region" description="Helical" evidence="1">
    <location>
        <begin position="67"/>
        <end position="85"/>
    </location>
</feature>
<feature type="transmembrane region" description="Helical" evidence="1">
    <location>
        <begin position="6"/>
        <end position="23"/>
    </location>
</feature>
<keyword evidence="3" id="KW-1185">Reference proteome</keyword>
<gene>
    <name evidence="2" type="ORF">ACFPXP_08670</name>
</gene>
<reference evidence="3" key="1">
    <citation type="journal article" date="2019" name="Int. J. Syst. Evol. Microbiol.">
        <title>The Global Catalogue of Microorganisms (GCM) 10K type strain sequencing project: providing services to taxonomists for standard genome sequencing and annotation.</title>
        <authorList>
            <consortium name="The Broad Institute Genomics Platform"/>
            <consortium name="The Broad Institute Genome Sequencing Center for Infectious Disease"/>
            <person name="Wu L."/>
            <person name="Ma J."/>
        </authorList>
    </citation>
    <scope>NUCLEOTIDE SEQUENCE [LARGE SCALE GENOMIC DNA]</scope>
    <source>
        <strain evidence="3">CCM 8749</strain>
    </source>
</reference>
<evidence type="ECO:0000313" key="3">
    <source>
        <dbReference type="Proteomes" id="UP001596250"/>
    </source>
</evidence>
<protein>
    <submittedName>
        <fullName evidence="2">CBO0543 family protein</fullName>
    </submittedName>
</protein>
<proteinExistence type="predicted"/>
<feature type="transmembrane region" description="Helical" evidence="1">
    <location>
        <begin position="128"/>
        <end position="149"/>
    </location>
</feature>
<keyword evidence="1" id="KW-1133">Transmembrane helix</keyword>
<comment type="caution">
    <text evidence="2">The sequence shown here is derived from an EMBL/GenBank/DDBJ whole genome shotgun (WGS) entry which is preliminary data.</text>
</comment>
<keyword evidence="1" id="KW-0812">Transmembrane</keyword>
<dbReference type="NCBIfam" id="NF041644">
    <property type="entry name" value="CBO0543_fam"/>
    <property type="match status" value="1"/>
</dbReference>
<dbReference type="Proteomes" id="UP001596250">
    <property type="component" value="Unassembled WGS sequence"/>
</dbReference>
<feature type="transmembrane region" description="Helical" evidence="1">
    <location>
        <begin position="30"/>
        <end position="51"/>
    </location>
</feature>
<accession>A0ABW1INB1</accession>
<organism evidence="2 3">
    <name type="scientific">Marinicrinis lubricantis</name>
    <dbReference type="NCBI Taxonomy" id="2086470"/>
    <lineage>
        <taxon>Bacteria</taxon>
        <taxon>Bacillati</taxon>
        <taxon>Bacillota</taxon>
        <taxon>Bacilli</taxon>
        <taxon>Bacillales</taxon>
        <taxon>Paenibacillaceae</taxon>
    </lineage>
</organism>
<dbReference type="RefSeq" id="WP_379893828.1">
    <property type="nucleotide sequence ID" value="NZ_CBCSCT010000104.1"/>
</dbReference>
<name>A0ABW1INB1_9BACL</name>